<comment type="subcellular location">
    <subcellularLocation>
        <location evidence="2">Cell membrane</location>
    </subcellularLocation>
</comment>
<keyword evidence="6" id="KW-0808">Transferase</keyword>
<evidence type="ECO:0000256" key="9">
    <source>
        <dbReference type="ARBA" id="ARBA00022840"/>
    </source>
</evidence>
<dbReference type="Pfam" id="PF00512">
    <property type="entry name" value="HisKA"/>
    <property type="match status" value="1"/>
</dbReference>
<dbReference type="Proteomes" id="UP000305654">
    <property type="component" value="Unassembled WGS sequence"/>
</dbReference>
<evidence type="ECO:0000313" key="15">
    <source>
        <dbReference type="Proteomes" id="UP000305654"/>
    </source>
</evidence>
<dbReference type="SMART" id="SM00388">
    <property type="entry name" value="HisKA"/>
    <property type="match status" value="1"/>
</dbReference>
<dbReference type="PANTHER" id="PTHR42878:SF7">
    <property type="entry name" value="SENSOR HISTIDINE KINASE GLRK"/>
    <property type="match status" value="1"/>
</dbReference>
<keyword evidence="8 14" id="KW-0418">Kinase</keyword>
<dbReference type="InterPro" id="IPR004358">
    <property type="entry name" value="Sig_transdc_His_kin-like_C"/>
</dbReference>
<evidence type="ECO:0000256" key="5">
    <source>
        <dbReference type="ARBA" id="ARBA00022553"/>
    </source>
</evidence>
<dbReference type="GO" id="GO:0007234">
    <property type="term" value="P:osmosensory signaling via phosphorelay pathway"/>
    <property type="evidence" value="ECO:0007669"/>
    <property type="project" value="TreeGrafter"/>
</dbReference>
<dbReference type="Gene3D" id="1.10.287.130">
    <property type="match status" value="1"/>
</dbReference>
<dbReference type="InterPro" id="IPR005467">
    <property type="entry name" value="His_kinase_dom"/>
</dbReference>
<evidence type="ECO:0000256" key="12">
    <source>
        <dbReference type="SAM" id="Phobius"/>
    </source>
</evidence>
<accession>A0A5R9J590</accession>
<evidence type="ECO:0000256" key="2">
    <source>
        <dbReference type="ARBA" id="ARBA00004236"/>
    </source>
</evidence>
<keyword evidence="15" id="KW-1185">Reference proteome</keyword>
<organism evidence="14 15">
    <name type="scientific">Lichenicoccus roseus</name>
    <dbReference type="NCBI Taxonomy" id="2683649"/>
    <lineage>
        <taxon>Bacteria</taxon>
        <taxon>Pseudomonadati</taxon>
        <taxon>Pseudomonadota</taxon>
        <taxon>Alphaproteobacteria</taxon>
        <taxon>Acetobacterales</taxon>
        <taxon>Acetobacteraceae</taxon>
        <taxon>Lichenicoccus</taxon>
    </lineage>
</organism>
<evidence type="ECO:0000256" key="1">
    <source>
        <dbReference type="ARBA" id="ARBA00000085"/>
    </source>
</evidence>
<evidence type="ECO:0000256" key="6">
    <source>
        <dbReference type="ARBA" id="ARBA00022679"/>
    </source>
</evidence>
<dbReference type="InterPro" id="IPR003661">
    <property type="entry name" value="HisK_dim/P_dom"/>
</dbReference>
<dbReference type="GO" id="GO:0000155">
    <property type="term" value="F:phosphorelay sensor kinase activity"/>
    <property type="evidence" value="ECO:0007669"/>
    <property type="project" value="InterPro"/>
</dbReference>
<reference evidence="14 15" key="1">
    <citation type="submission" date="2019-05" db="EMBL/GenBank/DDBJ databases">
        <authorList>
            <person name="Pankratov T."/>
            <person name="Grouzdev D."/>
        </authorList>
    </citation>
    <scope>NUCLEOTIDE SEQUENCE [LARGE SCALE GENOMIC DNA]</scope>
    <source>
        <strain evidence="14 15">KEBCLARHB70R</strain>
    </source>
</reference>
<dbReference type="InterPro" id="IPR003594">
    <property type="entry name" value="HATPase_dom"/>
</dbReference>
<evidence type="ECO:0000256" key="8">
    <source>
        <dbReference type="ARBA" id="ARBA00022777"/>
    </source>
</evidence>
<evidence type="ECO:0000256" key="4">
    <source>
        <dbReference type="ARBA" id="ARBA00022475"/>
    </source>
</evidence>
<dbReference type="InterPro" id="IPR050351">
    <property type="entry name" value="BphY/WalK/GraS-like"/>
</dbReference>
<evidence type="ECO:0000256" key="7">
    <source>
        <dbReference type="ARBA" id="ARBA00022741"/>
    </source>
</evidence>
<dbReference type="SUPFAM" id="SSF47384">
    <property type="entry name" value="Homodimeric domain of signal transducing histidine kinase"/>
    <property type="match status" value="1"/>
</dbReference>
<protein>
    <recommendedName>
        <fullName evidence="3">histidine kinase</fullName>
        <ecNumber evidence="3">2.7.13.3</ecNumber>
    </recommendedName>
</protein>
<name>A0A5R9J590_9PROT</name>
<keyword evidence="11 12" id="KW-0472">Membrane</keyword>
<dbReference type="AlphaFoldDB" id="A0A5R9J590"/>
<evidence type="ECO:0000259" key="13">
    <source>
        <dbReference type="PROSITE" id="PS50109"/>
    </source>
</evidence>
<dbReference type="GO" id="GO:0000156">
    <property type="term" value="F:phosphorelay response regulator activity"/>
    <property type="evidence" value="ECO:0007669"/>
    <property type="project" value="TreeGrafter"/>
</dbReference>
<dbReference type="Gene3D" id="3.30.565.10">
    <property type="entry name" value="Histidine kinase-like ATPase, C-terminal domain"/>
    <property type="match status" value="1"/>
</dbReference>
<dbReference type="InterPro" id="IPR036890">
    <property type="entry name" value="HATPase_C_sf"/>
</dbReference>
<comment type="caution">
    <text evidence="14">The sequence shown here is derived from an EMBL/GenBank/DDBJ whole genome shotgun (WGS) entry which is preliminary data.</text>
</comment>
<proteinExistence type="predicted"/>
<dbReference type="GO" id="GO:0005886">
    <property type="term" value="C:plasma membrane"/>
    <property type="evidence" value="ECO:0007669"/>
    <property type="project" value="UniProtKB-SubCell"/>
</dbReference>
<keyword evidence="12" id="KW-0812">Transmembrane</keyword>
<evidence type="ECO:0000313" key="14">
    <source>
        <dbReference type="EMBL" id="TLU72129.1"/>
    </source>
</evidence>
<dbReference type="GO" id="GO:0030295">
    <property type="term" value="F:protein kinase activator activity"/>
    <property type="evidence" value="ECO:0007669"/>
    <property type="project" value="TreeGrafter"/>
</dbReference>
<evidence type="ECO:0000256" key="3">
    <source>
        <dbReference type="ARBA" id="ARBA00012438"/>
    </source>
</evidence>
<dbReference type="SUPFAM" id="SSF55874">
    <property type="entry name" value="ATPase domain of HSP90 chaperone/DNA topoisomerase II/histidine kinase"/>
    <property type="match status" value="1"/>
</dbReference>
<dbReference type="CDD" id="cd00082">
    <property type="entry name" value="HisKA"/>
    <property type="match status" value="1"/>
</dbReference>
<dbReference type="FunFam" id="1.10.287.130:FF:000008">
    <property type="entry name" value="Two-component sensor histidine kinase"/>
    <property type="match status" value="1"/>
</dbReference>
<keyword evidence="10" id="KW-0902">Two-component regulatory system</keyword>
<feature type="transmembrane region" description="Helical" evidence="12">
    <location>
        <begin position="34"/>
        <end position="53"/>
    </location>
</feature>
<feature type="domain" description="Histidine kinase" evidence="13">
    <location>
        <begin position="193"/>
        <end position="414"/>
    </location>
</feature>
<dbReference type="Pfam" id="PF02518">
    <property type="entry name" value="HATPase_c"/>
    <property type="match status" value="1"/>
</dbReference>
<evidence type="ECO:0000256" key="10">
    <source>
        <dbReference type="ARBA" id="ARBA00023012"/>
    </source>
</evidence>
<dbReference type="PROSITE" id="PS50109">
    <property type="entry name" value="HIS_KIN"/>
    <property type="match status" value="1"/>
</dbReference>
<dbReference type="EMBL" id="VCDI01000004">
    <property type="protein sequence ID" value="TLU72129.1"/>
    <property type="molecule type" value="Genomic_DNA"/>
</dbReference>
<keyword evidence="7" id="KW-0547">Nucleotide-binding</keyword>
<keyword evidence="12" id="KW-1133">Transmembrane helix</keyword>
<gene>
    <name evidence="14" type="ORF">FE263_13485</name>
</gene>
<dbReference type="EC" id="2.7.13.3" evidence="3"/>
<evidence type="ECO:0000256" key="11">
    <source>
        <dbReference type="ARBA" id="ARBA00023136"/>
    </source>
</evidence>
<comment type="catalytic activity">
    <reaction evidence="1">
        <text>ATP + protein L-histidine = ADP + protein N-phospho-L-histidine.</text>
        <dbReference type="EC" id="2.7.13.3"/>
    </reaction>
</comment>
<sequence>MRPARRIRYARCVRRATRWTSNRPDPRQVVVSDLSLVSIGLVVAAAFLAGYCVRPLKARLLNPGLDGGDLPQEPGPDQQPLAWLSDLVELLPCPLLLIDRQGALIHANLAVRDSYGDVVSSLLRHPALDDTLLRVDGGDIVSATVKLDVPVARALQVSIRALPHIDPGLLVLALSDQTQQEAVERMRADFVANASHELRTPLASLIGFIDTLLGPAADDVQAQRRFLAIMQTQAARMRRLIDNLMSLSRIQLMEHDRPRGRVDLAPVIANVADGLEPLLQSRNIELKIDLASGLPSVRGDADQVAQVLQNLLDNALKYATRRITLSASPVQGGVWPAAAGVVLAVRDDGPGIAAHHLPRLTERFYRVEEGQAGRVGSGLGLAIVKHIVGRHSGRLQIESSQGKGSLFSVWLPRA</sequence>
<dbReference type="FunFam" id="3.30.565.10:FF:000006">
    <property type="entry name" value="Sensor histidine kinase WalK"/>
    <property type="match status" value="1"/>
</dbReference>
<dbReference type="CDD" id="cd00075">
    <property type="entry name" value="HATPase"/>
    <property type="match status" value="1"/>
</dbReference>
<dbReference type="PRINTS" id="PR00344">
    <property type="entry name" value="BCTRLSENSOR"/>
</dbReference>
<dbReference type="OrthoDB" id="9813151at2"/>
<dbReference type="InterPro" id="IPR036097">
    <property type="entry name" value="HisK_dim/P_sf"/>
</dbReference>
<keyword evidence="9" id="KW-0067">ATP-binding</keyword>
<dbReference type="SMART" id="SM00387">
    <property type="entry name" value="HATPase_c"/>
    <property type="match status" value="1"/>
</dbReference>
<dbReference type="GO" id="GO:0005524">
    <property type="term" value="F:ATP binding"/>
    <property type="evidence" value="ECO:0007669"/>
    <property type="project" value="UniProtKB-KW"/>
</dbReference>
<keyword evidence="5" id="KW-0597">Phosphoprotein</keyword>
<dbReference type="PANTHER" id="PTHR42878">
    <property type="entry name" value="TWO-COMPONENT HISTIDINE KINASE"/>
    <property type="match status" value="1"/>
</dbReference>
<keyword evidence="4" id="KW-1003">Cell membrane</keyword>